<dbReference type="KEGG" id="xau:Xaut_3730"/>
<dbReference type="HOGENOM" id="CLU_096473_0_0_5"/>
<dbReference type="GO" id="GO:0003796">
    <property type="term" value="F:lysozyme activity"/>
    <property type="evidence" value="ECO:0007669"/>
    <property type="project" value="InterPro"/>
</dbReference>
<organism evidence="4 5">
    <name type="scientific">Xanthobacter autotrophicus (strain ATCC BAA-1158 / Py2)</name>
    <dbReference type="NCBI Taxonomy" id="78245"/>
    <lineage>
        <taxon>Bacteria</taxon>
        <taxon>Pseudomonadati</taxon>
        <taxon>Pseudomonadota</taxon>
        <taxon>Alphaproteobacteria</taxon>
        <taxon>Hyphomicrobiales</taxon>
        <taxon>Xanthobacteraceae</taxon>
        <taxon>Xanthobacter</taxon>
    </lineage>
</organism>
<dbReference type="CDD" id="cd16904">
    <property type="entry name" value="pesticin_lyz-like"/>
    <property type="match status" value="1"/>
</dbReference>
<accession>A7ILR3</accession>
<name>A7ILR3_XANP2</name>
<keyword evidence="1" id="KW-0929">Antimicrobial</keyword>
<evidence type="ECO:0000256" key="1">
    <source>
        <dbReference type="ARBA" id="ARBA00022529"/>
    </source>
</evidence>
<dbReference type="GO" id="GO:0031640">
    <property type="term" value="P:killing of cells of another organism"/>
    <property type="evidence" value="ECO:0007669"/>
    <property type="project" value="UniProtKB-KW"/>
</dbReference>
<feature type="signal peptide" evidence="3">
    <location>
        <begin position="1"/>
        <end position="25"/>
    </location>
</feature>
<keyword evidence="2" id="KW-0081">Bacteriolytic enzyme</keyword>
<evidence type="ECO:0000313" key="5">
    <source>
        <dbReference type="Proteomes" id="UP000002417"/>
    </source>
</evidence>
<keyword evidence="3" id="KW-0732">Signal</keyword>
<protein>
    <submittedName>
        <fullName evidence="4">Uncharacterized protein</fullName>
    </submittedName>
</protein>
<evidence type="ECO:0000313" key="4">
    <source>
        <dbReference type="EMBL" id="ABS68956.1"/>
    </source>
</evidence>
<dbReference type="GO" id="GO:0042742">
    <property type="term" value="P:defense response to bacterium"/>
    <property type="evidence" value="ECO:0007669"/>
    <property type="project" value="UniProtKB-KW"/>
</dbReference>
<reference evidence="4 5" key="1">
    <citation type="submission" date="2007-07" db="EMBL/GenBank/DDBJ databases">
        <title>Complete sequence of chromosome of Xanthobacter autotrophicus Py2.</title>
        <authorList>
            <consortium name="US DOE Joint Genome Institute"/>
            <person name="Copeland A."/>
            <person name="Lucas S."/>
            <person name="Lapidus A."/>
            <person name="Barry K."/>
            <person name="Glavina del Rio T."/>
            <person name="Hammon N."/>
            <person name="Israni S."/>
            <person name="Dalin E."/>
            <person name="Tice H."/>
            <person name="Pitluck S."/>
            <person name="Sims D."/>
            <person name="Brettin T."/>
            <person name="Bruce D."/>
            <person name="Detter J.C."/>
            <person name="Han C."/>
            <person name="Tapia R."/>
            <person name="Brainard J."/>
            <person name="Schmutz J."/>
            <person name="Larimer F."/>
            <person name="Land M."/>
            <person name="Hauser L."/>
            <person name="Kyrpides N."/>
            <person name="Kim E."/>
            <person name="Ensigns S.A."/>
            <person name="Richardson P."/>
        </authorList>
    </citation>
    <scope>NUCLEOTIDE SEQUENCE [LARGE SCALE GENOMIC DNA]</scope>
    <source>
        <strain evidence="5">ATCC BAA-1158 / Py2</strain>
    </source>
</reference>
<dbReference type="InterPro" id="IPR023347">
    <property type="entry name" value="Lysozyme_dom_sf"/>
</dbReference>
<sequence>MDRRSAIGALTFLIFGFCMNRPANANQFSDLIVEYEQTPGVLENAWRFREQGAFRGVGRGTPSTRAISRRAIDLIIQLEVGGQKRYDAKYTKPIWPRGESGVTIGIGYDLRFSNQDILYRDWKDIISQENLIILSTALGAGGQNAEKRLSEVQGVEIPWQSALTQFSRYIPYLVAETERAFPNTKMLSDDSLGALASLIYNRGSSMERKSPRRAEMVAIYDLMLEQKFSEVPEQLRKMKRLWTTPDSRGLVIRRELEALLYEEGLQQ</sequence>
<evidence type="ECO:0000256" key="3">
    <source>
        <dbReference type="SAM" id="SignalP"/>
    </source>
</evidence>
<dbReference type="AlphaFoldDB" id="A7ILR3"/>
<keyword evidence="5" id="KW-1185">Reference proteome</keyword>
<feature type="chain" id="PRO_5002710281" evidence="3">
    <location>
        <begin position="26"/>
        <end position="267"/>
    </location>
</feature>
<gene>
    <name evidence="4" type="ordered locus">Xaut_3730</name>
</gene>
<proteinExistence type="predicted"/>
<dbReference type="Gene3D" id="1.10.530.40">
    <property type="match status" value="1"/>
</dbReference>
<dbReference type="EMBL" id="CP000781">
    <property type="protein sequence ID" value="ABS68956.1"/>
    <property type="molecule type" value="Genomic_DNA"/>
</dbReference>
<dbReference type="Proteomes" id="UP000002417">
    <property type="component" value="Chromosome"/>
</dbReference>
<dbReference type="eggNOG" id="COG3772">
    <property type="taxonomic scope" value="Bacteria"/>
</dbReference>
<evidence type="ECO:0000256" key="2">
    <source>
        <dbReference type="ARBA" id="ARBA00022638"/>
    </source>
</evidence>